<evidence type="ECO:0000256" key="4">
    <source>
        <dbReference type="ARBA" id="ARBA00022825"/>
    </source>
</evidence>
<keyword evidence="3" id="KW-0378">Hydrolase</keyword>
<dbReference type="EMBL" id="JBHMAJ010000001">
    <property type="protein sequence ID" value="MFB9822624.1"/>
    <property type="molecule type" value="Genomic_DNA"/>
</dbReference>
<keyword evidence="9" id="KW-1185">Reference proteome</keyword>
<evidence type="ECO:0000256" key="2">
    <source>
        <dbReference type="ARBA" id="ARBA00022670"/>
    </source>
</evidence>
<keyword evidence="4" id="KW-0720">Serine protease</keyword>
<keyword evidence="6" id="KW-0472">Membrane</keyword>
<evidence type="ECO:0000256" key="6">
    <source>
        <dbReference type="SAM" id="Phobius"/>
    </source>
</evidence>
<dbReference type="InterPro" id="IPR004635">
    <property type="entry name" value="Pept_S49_SppA"/>
</dbReference>
<dbReference type="GeneID" id="67211952"/>
<evidence type="ECO:0000259" key="7">
    <source>
        <dbReference type="Pfam" id="PF01343"/>
    </source>
</evidence>
<evidence type="ECO:0000313" key="8">
    <source>
        <dbReference type="EMBL" id="MFB9822624.1"/>
    </source>
</evidence>
<dbReference type="InterPro" id="IPR029045">
    <property type="entry name" value="ClpP/crotonase-like_dom_sf"/>
</dbReference>
<dbReference type="PANTHER" id="PTHR42987:SF4">
    <property type="entry name" value="PROTEASE SOHB-RELATED"/>
    <property type="match status" value="1"/>
</dbReference>
<dbReference type="GO" id="GO:0008236">
    <property type="term" value="F:serine-type peptidase activity"/>
    <property type="evidence" value="ECO:0007669"/>
    <property type="project" value="UniProtKB-KW"/>
</dbReference>
<dbReference type="Gene3D" id="6.20.330.10">
    <property type="match status" value="1"/>
</dbReference>
<keyword evidence="6" id="KW-1133">Transmembrane helix</keyword>
<dbReference type="PANTHER" id="PTHR42987">
    <property type="entry name" value="PEPTIDASE S49"/>
    <property type="match status" value="1"/>
</dbReference>
<evidence type="ECO:0000313" key="9">
    <source>
        <dbReference type="Proteomes" id="UP001589595"/>
    </source>
</evidence>
<protein>
    <submittedName>
        <fullName evidence="8">Signal peptide peptidase SppA</fullName>
    </submittedName>
</protein>
<dbReference type="InterPro" id="IPR047272">
    <property type="entry name" value="S49_SppA_C"/>
</dbReference>
<gene>
    <name evidence="8" type="primary">sppA</name>
    <name evidence="8" type="ORF">ACFFOL_00285</name>
</gene>
<feature type="domain" description="Peptidase S49" evidence="7">
    <location>
        <begin position="143"/>
        <end position="285"/>
    </location>
</feature>
<sequence>MADTTGRSVLGVAVLVAAAVIAALVGYVLFVVVPGDLAELIGVVLTVAVVAVALKVAGGTLASRFADYTVAEVAVEGPITRDGDSPSFPPAPGSPGADEVVDQIERADEDPNAEALLVKLNTPGGQIVPSEDIRLAAERFDGPTVGYATDTCASGGYAIAVGCDELWAREGSVVGSIGVIGSRPNVHELADRLGVSYEQFTAGEYKDAGLPLKEVTPDERAYLQGIVDDYYDQFVEQVAEGRDMDEEAVRETEARVFLGTEAHERGLVDGLGDREAVLDRIEELTGHEAVVEEFTPGRGLMRRLRGGAAATAYALGAGVADAVAGDGSTGGNGAGDMRFRR</sequence>
<name>A0ABD5MIB5_9EURY</name>
<dbReference type="RefSeq" id="WP_222921749.1">
    <property type="nucleotide sequence ID" value="NZ_CP082286.1"/>
</dbReference>
<reference evidence="8" key="1">
    <citation type="submission" date="2024-09" db="EMBL/GenBank/DDBJ databases">
        <authorList>
            <person name="Sun Q."/>
        </authorList>
    </citation>
    <scope>NUCLEOTIDE SEQUENCE [LARGE SCALE GENOMIC DNA]</scope>
    <source>
        <strain evidence="8">JCM 31273</strain>
    </source>
</reference>
<dbReference type="CDD" id="cd07023">
    <property type="entry name" value="S49_Sppa_N_C"/>
    <property type="match status" value="1"/>
</dbReference>
<comment type="caution">
    <text evidence="8">The sequence shown here is derived from an EMBL/GenBank/DDBJ whole genome shotgun (WGS) entry which is preliminary data.</text>
</comment>
<keyword evidence="2" id="KW-0645">Protease</keyword>
<dbReference type="Pfam" id="PF01343">
    <property type="entry name" value="Peptidase_S49"/>
    <property type="match status" value="1"/>
</dbReference>
<dbReference type="InterPro" id="IPR002142">
    <property type="entry name" value="Peptidase_S49"/>
</dbReference>
<evidence type="ECO:0000256" key="1">
    <source>
        <dbReference type="ARBA" id="ARBA00008683"/>
    </source>
</evidence>
<feature type="transmembrane region" description="Helical" evidence="6">
    <location>
        <begin position="40"/>
        <end position="58"/>
    </location>
</feature>
<accession>A0ABD5MIB5</accession>
<evidence type="ECO:0000256" key="5">
    <source>
        <dbReference type="SAM" id="MobiDB-lite"/>
    </source>
</evidence>
<dbReference type="Proteomes" id="UP001589595">
    <property type="component" value="Unassembled WGS sequence"/>
</dbReference>
<keyword evidence="6" id="KW-0812">Transmembrane</keyword>
<proteinExistence type="inferred from homology"/>
<organism evidence="8 9">
    <name type="scientific">Halobaculum roseum</name>
    <dbReference type="NCBI Taxonomy" id="2175149"/>
    <lineage>
        <taxon>Archaea</taxon>
        <taxon>Methanobacteriati</taxon>
        <taxon>Methanobacteriota</taxon>
        <taxon>Stenosarchaea group</taxon>
        <taxon>Halobacteria</taxon>
        <taxon>Halobacteriales</taxon>
        <taxon>Haloferacaceae</taxon>
        <taxon>Halobaculum</taxon>
    </lineage>
</organism>
<feature type="region of interest" description="Disordered" evidence="5">
    <location>
        <begin position="79"/>
        <end position="98"/>
    </location>
</feature>
<dbReference type="NCBIfam" id="TIGR00706">
    <property type="entry name" value="SppA_dom"/>
    <property type="match status" value="1"/>
</dbReference>
<feature type="transmembrane region" description="Helical" evidence="6">
    <location>
        <begin position="12"/>
        <end position="34"/>
    </location>
</feature>
<evidence type="ECO:0000256" key="3">
    <source>
        <dbReference type="ARBA" id="ARBA00022801"/>
    </source>
</evidence>
<comment type="similarity">
    <text evidence="1">Belongs to the peptidase S49 family.</text>
</comment>
<dbReference type="GO" id="GO:0006508">
    <property type="term" value="P:proteolysis"/>
    <property type="evidence" value="ECO:0007669"/>
    <property type="project" value="UniProtKB-KW"/>
</dbReference>
<dbReference type="SUPFAM" id="SSF52096">
    <property type="entry name" value="ClpP/crotonase"/>
    <property type="match status" value="1"/>
</dbReference>
<dbReference type="AlphaFoldDB" id="A0ABD5MIB5"/>
<dbReference type="Gene3D" id="3.90.226.10">
    <property type="entry name" value="2-enoyl-CoA Hydratase, Chain A, domain 1"/>
    <property type="match status" value="1"/>
</dbReference>